<dbReference type="SUPFAM" id="SSF54593">
    <property type="entry name" value="Glyoxalase/Bleomycin resistance protein/Dihydroxybiphenyl dioxygenase"/>
    <property type="match status" value="1"/>
</dbReference>
<dbReference type="CDD" id="cd06588">
    <property type="entry name" value="PhnB_like"/>
    <property type="match status" value="1"/>
</dbReference>
<name>A0ABV5LNY5_9ACTN</name>
<feature type="domain" description="PhnB-like" evidence="1">
    <location>
        <begin position="25"/>
        <end position="136"/>
    </location>
</feature>
<keyword evidence="3" id="KW-1185">Reference proteome</keyword>
<evidence type="ECO:0000313" key="2">
    <source>
        <dbReference type="EMBL" id="MFB9375793.1"/>
    </source>
</evidence>
<dbReference type="PANTHER" id="PTHR33990">
    <property type="entry name" value="PROTEIN YJDN-RELATED"/>
    <property type="match status" value="1"/>
</dbReference>
<dbReference type="Proteomes" id="UP001589748">
    <property type="component" value="Unassembled WGS sequence"/>
</dbReference>
<organism evidence="2 3">
    <name type="scientific">Kineococcus gynurae</name>
    <dbReference type="NCBI Taxonomy" id="452979"/>
    <lineage>
        <taxon>Bacteria</taxon>
        <taxon>Bacillati</taxon>
        <taxon>Actinomycetota</taxon>
        <taxon>Actinomycetes</taxon>
        <taxon>Kineosporiales</taxon>
        <taxon>Kineosporiaceae</taxon>
        <taxon>Kineococcus</taxon>
    </lineage>
</organism>
<proteinExistence type="predicted"/>
<comment type="caution">
    <text evidence="2">The sequence shown here is derived from an EMBL/GenBank/DDBJ whole genome shotgun (WGS) entry which is preliminary data.</text>
</comment>
<dbReference type="InterPro" id="IPR009725">
    <property type="entry name" value="3_dmu_93_MTrfase"/>
</dbReference>
<gene>
    <name evidence="2" type="ORF">ACFFVI_02320</name>
</gene>
<dbReference type="InterPro" id="IPR029068">
    <property type="entry name" value="Glyas_Bleomycin-R_OHBP_Dase"/>
</dbReference>
<sequence>MSASPDPASVPPTGSPAFPTAVPTLVPCVWSATEAEAAAEFYVSVFPGSSITSVSRWPDGPQAGMALTVEFTLAGRPWVALNGGTGMTPSPAVSFQVPCADQDEVDHYWWALTADGGRPGRCGWLEDRFGVSWQIVPTRLPELLGDPGRAARALEAMMPMSRLVIAELEAAADAQPG</sequence>
<dbReference type="EMBL" id="JBHMDM010000001">
    <property type="protein sequence ID" value="MFB9375793.1"/>
    <property type="molecule type" value="Genomic_DNA"/>
</dbReference>
<evidence type="ECO:0000313" key="3">
    <source>
        <dbReference type="Proteomes" id="UP001589748"/>
    </source>
</evidence>
<dbReference type="RefSeq" id="WP_380139907.1">
    <property type="nucleotide sequence ID" value="NZ_JBHLUI010000012.1"/>
</dbReference>
<dbReference type="PANTHER" id="PTHR33990:SF2">
    <property type="entry name" value="PHNB-LIKE DOMAIN-CONTAINING PROTEIN"/>
    <property type="match status" value="1"/>
</dbReference>
<evidence type="ECO:0000259" key="1">
    <source>
        <dbReference type="Pfam" id="PF06983"/>
    </source>
</evidence>
<dbReference type="PIRSF" id="PIRSF021700">
    <property type="entry name" value="3_dmu_93_MTrfase"/>
    <property type="match status" value="1"/>
</dbReference>
<dbReference type="Gene3D" id="3.10.180.10">
    <property type="entry name" value="2,3-Dihydroxybiphenyl 1,2-Dioxygenase, domain 1"/>
    <property type="match status" value="1"/>
</dbReference>
<reference evidence="2 3" key="1">
    <citation type="submission" date="2024-09" db="EMBL/GenBank/DDBJ databases">
        <authorList>
            <person name="Sun Q."/>
            <person name="Mori K."/>
        </authorList>
    </citation>
    <scope>NUCLEOTIDE SEQUENCE [LARGE SCALE GENOMIC DNA]</scope>
    <source>
        <strain evidence="2 3">TISTR 1856</strain>
    </source>
</reference>
<dbReference type="Pfam" id="PF06983">
    <property type="entry name" value="3-dmu-9_3-mt"/>
    <property type="match status" value="1"/>
</dbReference>
<dbReference type="InterPro" id="IPR028973">
    <property type="entry name" value="PhnB-like"/>
</dbReference>
<protein>
    <submittedName>
        <fullName evidence="2">VOC family protein</fullName>
    </submittedName>
</protein>
<accession>A0ABV5LNY5</accession>